<comment type="caution">
    <text evidence="1">The sequence shown here is derived from an EMBL/GenBank/DDBJ whole genome shotgun (WGS) entry which is preliminary data.</text>
</comment>
<dbReference type="Proteomes" id="UP000827872">
    <property type="component" value="Linkage Group LG09"/>
</dbReference>
<evidence type="ECO:0000313" key="2">
    <source>
        <dbReference type="Proteomes" id="UP000827872"/>
    </source>
</evidence>
<protein>
    <submittedName>
        <fullName evidence="1">Uncharacterized protein</fullName>
    </submittedName>
</protein>
<evidence type="ECO:0000313" key="1">
    <source>
        <dbReference type="EMBL" id="KAH8003176.1"/>
    </source>
</evidence>
<gene>
    <name evidence="1" type="ORF">K3G42_014100</name>
</gene>
<dbReference type="EMBL" id="CM037622">
    <property type="protein sequence ID" value="KAH8003176.1"/>
    <property type="molecule type" value="Genomic_DNA"/>
</dbReference>
<accession>A0ACB8FDM9</accession>
<sequence length="152" mass="17102">MASSAEVRTSLSPLIRKLRHQLAEIRERALKNILCKLDHNLITYADLVQEKLLFLSLLEWFNFPVVPMKEEVLNLVSLLVKHSSAVQQLVGIGAVEFFSQLRQNVDPELQVVVDGILDGLFQLTCDYQALPDQDHPLVCVTTPVSQNIVDVV</sequence>
<reference evidence="1" key="1">
    <citation type="submission" date="2021-08" db="EMBL/GenBank/DDBJ databases">
        <title>The first chromosome-level gecko genome reveals the dynamic sex chromosomes of Neotropical dwarf geckos (Sphaerodactylidae: Sphaerodactylus).</title>
        <authorList>
            <person name="Pinto B.J."/>
            <person name="Keating S.E."/>
            <person name="Gamble T."/>
        </authorList>
    </citation>
    <scope>NUCLEOTIDE SEQUENCE</scope>
    <source>
        <strain evidence="1">TG3544</strain>
    </source>
</reference>
<organism evidence="1 2">
    <name type="scientific">Sphaerodactylus townsendi</name>
    <dbReference type="NCBI Taxonomy" id="933632"/>
    <lineage>
        <taxon>Eukaryota</taxon>
        <taxon>Metazoa</taxon>
        <taxon>Chordata</taxon>
        <taxon>Craniata</taxon>
        <taxon>Vertebrata</taxon>
        <taxon>Euteleostomi</taxon>
        <taxon>Lepidosauria</taxon>
        <taxon>Squamata</taxon>
        <taxon>Bifurcata</taxon>
        <taxon>Gekkota</taxon>
        <taxon>Sphaerodactylidae</taxon>
        <taxon>Sphaerodactylus</taxon>
    </lineage>
</organism>
<name>A0ACB8FDM9_9SAUR</name>
<proteinExistence type="predicted"/>
<keyword evidence="2" id="KW-1185">Reference proteome</keyword>